<feature type="zinc finger region" description="C3H1-type" evidence="1">
    <location>
        <begin position="194"/>
        <end position="221"/>
    </location>
</feature>
<evidence type="ECO:0000259" key="2">
    <source>
        <dbReference type="PROSITE" id="PS50103"/>
    </source>
</evidence>
<dbReference type="PROSITE" id="PS50103">
    <property type="entry name" value="ZF_C3H1"/>
    <property type="match status" value="1"/>
</dbReference>
<organism evidence="3">
    <name type="scientific">Tanacetum cinerariifolium</name>
    <name type="common">Dalmatian daisy</name>
    <name type="synonym">Chrysanthemum cinerariifolium</name>
    <dbReference type="NCBI Taxonomy" id="118510"/>
    <lineage>
        <taxon>Eukaryota</taxon>
        <taxon>Viridiplantae</taxon>
        <taxon>Streptophyta</taxon>
        <taxon>Embryophyta</taxon>
        <taxon>Tracheophyta</taxon>
        <taxon>Spermatophyta</taxon>
        <taxon>Magnoliopsida</taxon>
        <taxon>eudicotyledons</taxon>
        <taxon>Gunneridae</taxon>
        <taxon>Pentapetalae</taxon>
        <taxon>asterids</taxon>
        <taxon>campanulids</taxon>
        <taxon>Asterales</taxon>
        <taxon>Asteraceae</taxon>
        <taxon>Asteroideae</taxon>
        <taxon>Anthemideae</taxon>
        <taxon>Anthemidinae</taxon>
        <taxon>Tanacetum</taxon>
    </lineage>
</organism>
<dbReference type="PANTHER" id="PTHR47481:SF31">
    <property type="entry name" value="OS01G0873500 PROTEIN"/>
    <property type="match status" value="1"/>
</dbReference>
<dbReference type="PANTHER" id="PTHR47481">
    <property type="match status" value="1"/>
</dbReference>
<accession>A0A6L2LXB3</accession>
<dbReference type="EMBL" id="BKCJ010005110">
    <property type="protein sequence ID" value="GEU64964.1"/>
    <property type="molecule type" value="Genomic_DNA"/>
</dbReference>
<proteinExistence type="predicted"/>
<dbReference type="GO" id="GO:0008270">
    <property type="term" value="F:zinc ion binding"/>
    <property type="evidence" value="ECO:0007669"/>
    <property type="project" value="UniProtKB-KW"/>
</dbReference>
<dbReference type="GO" id="GO:0016301">
    <property type="term" value="F:kinase activity"/>
    <property type="evidence" value="ECO:0007669"/>
    <property type="project" value="UniProtKB-KW"/>
</dbReference>
<comment type="caution">
    <text evidence="3">The sequence shown here is derived from an EMBL/GenBank/DDBJ whole genome shotgun (WGS) entry which is preliminary data.</text>
</comment>
<evidence type="ECO:0000313" key="3">
    <source>
        <dbReference type="EMBL" id="GEU64964.1"/>
    </source>
</evidence>
<sequence length="345" mass="38320">MTDGDAPTTPPAISRLDKLMMITNLITCVPALLDIFTTLFKTLQQRLVFENPTTEKEVWDILALIFNDNKQSRSYALKAELRSMKLGDLSIDAYFYKIESIVIILSSVRSPISNDDMVNIALDGLPNKYQHVSDIIIHQDPFLDIKTVRSMLTTMEMSLKSRAQTRYVDSTSSSPLVLLANFGDNVWRSISSMKKVNKPCFNFNKDSCRFGEYCKFLHNGVHGNPSLWSNNAPRSQHTSSSNLTQTSIATLQTLLAKTGCNENSNNASPNSNSSMPNNIVNSFPLALHTSIVRSGLSYDTSLGPPGFVNTSVAQNGYYSPAHNVYYSMPILLDFVQPNLLNSPLT</sequence>
<feature type="domain" description="C3H1-type" evidence="2">
    <location>
        <begin position="194"/>
        <end position="221"/>
    </location>
</feature>
<keyword evidence="3" id="KW-0418">Kinase</keyword>
<keyword evidence="3" id="KW-0808">Transferase</keyword>
<dbReference type="AlphaFoldDB" id="A0A6L2LXB3"/>
<reference evidence="3" key="1">
    <citation type="journal article" date="2019" name="Sci. Rep.">
        <title>Draft genome of Tanacetum cinerariifolium, the natural source of mosquito coil.</title>
        <authorList>
            <person name="Yamashiro T."/>
            <person name="Shiraishi A."/>
            <person name="Satake H."/>
            <person name="Nakayama K."/>
        </authorList>
    </citation>
    <scope>NUCLEOTIDE SEQUENCE</scope>
</reference>
<keyword evidence="1" id="KW-0862">Zinc</keyword>
<keyword evidence="1" id="KW-0863">Zinc-finger</keyword>
<protein>
    <submittedName>
        <fullName evidence="3">Hybrid signal transduction histidine kinase M</fullName>
    </submittedName>
</protein>
<gene>
    <name evidence="3" type="ORF">Tci_036942</name>
</gene>
<evidence type="ECO:0000256" key="1">
    <source>
        <dbReference type="PROSITE-ProRule" id="PRU00723"/>
    </source>
</evidence>
<keyword evidence="1" id="KW-0479">Metal-binding</keyword>
<name>A0A6L2LXB3_TANCI</name>
<dbReference type="InterPro" id="IPR000571">
    <property type="entry name" value="Znf_CCCH"/>
</dbReference>
<dbReference type="Pfam" id="PF14223">
    <property type="entry name" value="Retrotran_gag_2"/>
    <property type="match status" value="1"/>
</dbReference>